<dbReference type="AlphaFoldDB" id="A0A183GMI9"/>
<dbReference type="GO" id="GO:0070129">
    <property type="term" value="P:regulation of mitochondrial translation"/>
    <property type="evidence" value="ECO:0007669"/>
    <property type="project" value="TreeGrafter"/>
</dbReference>
<reference evidence="2" key="1">
    <citation type="submission" date="2019-09" db="UniProtKB">
        <authorList>
            <consortium name="WormBaseParasite"/>
        </authorList>
    </citation>
    <scope>IDENTIFICATION</scope>
</reference>
<dbReference type="GO" id="GO:0005739">
    <property type="term" value="C:mitochondrion"/>
    <property type="evidence" value="ECO:0007669"/>
    <property type="project" value="TreeGrafter"/>
</dbReference>
<sequence length="181" mass="21120">LKIVFRCCNSGYKDLSQLDIYALSHLLLQPLYDKQRLSSRGDQSKLDKVARILRSFGASNASVWRTMHEWWRDRTAIEKKTADLESLSRPYARELQGWLRQQYTSTFEAEKKSTTKAPPIKVTYERLKKYVDERDSSKVHAFLSSYGWPEDANFEEIIPGVLGLYLDHEEWASVKKMLVLL</sequence>
<dbReference type="GO" id="GO:0005634">
    <property type="term" value="C:nucleus"/>
    <property type="evidence" value="ECO:0007669"/>
    <property type="project" value="TreeGrafter"/>
</dbReference>
<keyword evidence="1" id="KW-1185">Reference proteome</keyword>
<proteinExistence type="predicted"/>
<name>A0A183GMI9_HELPZ</name>
<dbReference type="PANTHER" id="PTHR46669">
    <property type="entry name" value="LEUCINE-RICH PPR MOTIF-CONTAINING PROTEIN, MITOCHONDRIAL"/>
    <property type="match status" value="1"/>
</dbReference>
<dbReference type="GO" id="GO:0003730">
    <property type="term" value="F:mRNA 3'-UTR binding"/>
    <property type="evidence" value="ECO:0007669"/>
    <property type="project" value="TreeGrafter"/>
</dbReference>
<dbReference type="PANTHER" id="PTHR46669:SF1">
    <property type="entry name" value="LEUCINE-RICH PPR MOTIF-CONTAINING PROTEIN, MITOCHONDRIAL"/>
    <property type="match status" value="1"/>
</dbReference>
<organism evidence="1 2">
    <name type="scientific">Heligmosomoides polygyrus</name>
    <name type="common">Parasitic roundworm</name>
    <dbReference type="NCBI Taxonomy" id="6339"/>
    <lineage>
        <taxon>Eukaryota</taxon>
        <taxon>Metazoa</taxon>
        <taxon>Ecdysozoa</taxon>
        <taxon>Nematoda</taxon>
        <taxon>Chromadorea</taxon>
        <taxon>Rhabditida</taxon>
        <taxon>Rhabditina</taxon>
        <taxon>Rhabditomorpha</taxon>
        <taxon>Strongyloidea</taxon>
        <taxon>Heligmosomidae</taxon>
        <taxon>Heligmosomoides</taxon>
    </lineage>
</organism>
<dbReference type="Proteomes" id="UP000050761">
    <property type="component" value="Unassembled WGS sequence"/>
</dbReference>
<dbReference type="WBParaSite" id="HPBE_0002390901-mRNA-1">
    <property type="protein sequence ID" value="HPBE_0002390901-mRNA-1"/>
    <property type="gene ID" value="HPBE_0002390901"/>
</dbReference>
<evidence type="ECO:0000313" key="1">
    <source>
        <dbReference type="Proteomes" id="UP000050761"/>
    </source>
</evidence>
<evidence type="ECO:0000313" key="2">
    <source>
        <dbReference type="WBParaSite" id="HPBE_0002390901-mRNA-1"/>
    </source>
</evidence>
<protein>
    <submittedName>
        <fullName evidence="2">ELYS domain-containing protein</fullName>
    </submittedName>
</protein>
<dbReference type="InterPro" id="IPR033490">
    <property type="entry name" value="LRP130"/>
</dbReference>
<accession>A0A183GMI9</accession>